<proteinExistence type="inferred from homology"/>
<keyword evidence="2" id="KW-0812">Transmembrane</keyword>
<dbReference type="Pfam" id="PF13727">
    <property type="entry name" value="CoA_binding_3"/>
    <property type="match status" value="1"/>
</dbReference>
<dbReference type="InterPro" id="IPR036291">
    <property type="entry name" value="NAD(P)-bd_dom_sf"/>
</dbReference>
<name>G8LX33_ACECE</name>
<feature type="transmembrane region" description="Helical" evidence="2">
    <location>
        <begin position="41"/>
        <end position="65"/>
    </location>
</feature>
<comment type="similarity">
    <text evidence="1">Belongs to the polysaccharide synthase family.</text>
</comment>
<accession>G8LX33</accession>
<dbReference type="SUPFAM" id="SSF53335">
    <property type="entry name" value="S-adenosyl-L-methionine-dependent methyltransferases"/>
    <property type="match status" value="1"/>
</dbReference>
<feature type="transmembrane region" description="Helical" evidence="2">
    <location>
        <begin position="9"/>
        <end position="29"/>
    </location>
</feature>
<protein>
    <submittedName>
        <fullName evidence="4">Putative nucleoside-diphosphate sugar epimerase</fullName>
    </submittedName>
</protein>
<sequence length="614" mass="69473" precursor="true">MRNLNNKIYLLIDCFFINMALYIGLLVRFDGNVPSGLLGMLPFNFIIITALSLPIFYIFGIYSMLWNYASVEELIRIFLATITSSITQIFLAAYFNVLFPPSVYIIAWMITFFFVGGVKFLRRIVRSLRIKKRKGIHRKRVMIVGAGEAASLLIKEMKNNKHSIYEPVVAIDDDHKKHNTQINGVPIAGGREKIVKTAMDMAVEEIVLAIPSITRKETFELINICQKTGCKLKVLPSVYSLVNGEVSIKKIRDVTIEDLLQRDEISLSVEEISGYLKGETILVTGGGGSIGSELCRQIAAYEPESLLIFDIYENNAYELQNELEQKYKGSLDIKVIIGSIRDKKRLDYVFSRHRPGIVFHAAAHKHVPLMEFNPQEAVKNNVYGTLNLAECAHQYNCKKFVLISTDKAVNPTSIMGATKRIAELIIQYMNSISKTKFSAVRFGNVLGSNGSVIPLFKKQIENGGPITITHPDVTRYFMTIPEAVSLVIQSGAMMEGGEIFVLDMGKPVKIIDLAKTLISLSGLTPYVDIDFEYIGLRPGEKLYEELLMSEEEVRITKHDKIFIEKVRDIDFENCMQCIKAFQSENFEDGEKIEAFVRRIVPNYQRFCNQIEKDT</sequence>
<evidence type="ECO:0000313" key="5">
    <source>
        <dbReference type="Proteomes" id="UP000005435"/>
    </source>
</evidence>
<evidence type="ECO:0000313" key="4">
    <source>
        <dbReference type="EMBL" id="AEV67685.1"/>
    </source>
</evidence>
<dbReference type="Proteomes" id="UP000005435">
    <property type="component" value="Chromosome"/>
</dbReference>
<dbReference type="OrthoDB" id="9803111at2"/>
<keyword evidence="2" id="KW-0472">Membrane</keyword>
<dbReference type="eggNOG" id="COG1086">
    <property type="taxonomic scope" value="Bacteria"/>
</dbReference>
<keyword evidence="5" id="KW-1185">Reference proteome</keyword>
<dbReference type="HOGENOM" id="CLU_013560_5_2_9"/>
<feature type="transmembrane region" description="Helical" evidence="2">
    <location>
        <begin position="77"/>
        <end position="97"/>
    </location>
</feature>
<evidence type="ECO:0000259" key="3">
    <source>
        <dbReference type="Pfam" id="PF02719"/>
    </source>
</evidence>
<dbReference type="EMBL" id="CP003065">
    <property type="protein sequence ID" value="AEV67685.1"/>
    <property type="molecule type" value="Genomic_DNA"/>
</dbReference>
<feature type="domain" description="Polysaccharide biosynthesis protein CapD-like" evidence="3">
    <location>
        <begin position="281"/>
        <end position="564"/>
    </location>
</feature>
<evidence type="ECO:0000256" key="2">
    <source>
        <dbReference type="SAM" id="Phobius"/>
    </source>
</evidence>
<reference evidence="4 5" key="2">
    <citation type="journal article" date="2012" name="Stand. Genomic Sci.">
        <title>Complete Genome Sequence of Clostridium clariflavum DSM 19732.</title>
        <authorList>
            <person name="Izquierdo J.A."/>
            <person name="Goodwin L."/>
            <person name="Davenport K.W."/>
            <person name="Teshima H."/>
            <person name="Bruce D."/>
            <person name="Detter C."/>
            <person name="Tapia R."/>
            <person name="Han S."/>
            <person name="Land M."/>
            <person name="Hauser L."/>
            <person name="Jeffries C.D."/>
            <person name="Han J."/>
            <person name="Pitluck S."/>
            <person name="Nolan M."/>
            <person name="Chen A."/>
            <person name="Huntemann M."/>
            <person name="Mavromatis K."/>
            <person name="Mikhailova N."/>
            <person name="Liolios K."/>
            <person name="Woyke T."/>
            <person name="Lynd L.R."/>
        </authorList>
    </citation>
    <scope>NUCLEOTIDE SEQUENCE [LARGE SCALE GENOMIC DNA]</scope>
    <source>
        <strain evidence="5">DSM 19732 / NBRC 101661 / EBR45</strain>
    </source>
</reference>
<dbReference type="STRING" id="720554.Clocl_1008"/>
<reference evidence="5" key="1">
    <citation type="submission" date="2011-12" db="EMBL/GenBank/DDBJ databases">
        <title>Complete sequence of Clostridium clariflavum DSM 19732.</title>
        <authorList>
            <consortium name="US DOE Joint Genome Institute"/>
            <person name="Lucas S."/>
            <person name="Han J."/>
            <person name="Lapidus A."/>
            <person name="Cheng J.-F."/>
            <person name="Goodwin L."/>
            <person name="Pitluck S."/>
            <person name="Peters L."/>
            <person name="Teshima H."/>
            <person name="Detter J.C."/>
            <person name="Han C."/>
            <person name="Tapia R."/>
            <person name="Land M."/>
            <person name="Hauser L."/>
            <person name="Kyrpides N."/>
            <person name="Ivanova N."/>
            <person name="Pagani I."/>
            <person name="Kitzmiller T."/>
            <person name="Lynd L."/>
            <person name="Izquierdo J."/>
            <person name="Woyke T."/>
        </authorList>
    </citation>
    <scope>NUCLEOTIDE SEQUENCE [LARGE SCALE GENOMIC DNA]</scope>
    <source>
        <strain evidence="5">DSM 19732 / NBRC 101661 / EBR45</strain>
    </source>
</reference>
<dbReference type="Pfam" id="PF02719">
    <property type="entry name" value="Polysacc_synt_2"/>
    <property type="match status" value="1"/>
</dbReference>
<gene>
    <name evidence="4" type="ordered locus">Clocl_1008</name>
</gene>
<dbReference type="SUPFAM" id="SSF51735">
    <property type="entry name" value="NAD(P)-binding Rossmann-fold domains"/>
    <property type="match status" value="1"/>
</dbReference>
<dbReference type="KEGG" id="ccl:Clocl_1008"/>
<evidence type="ECO:0000256" key="1">
    <source>
        <dbReference type="ARBA" id="ARBA00007430"/>
    </source>
</evidence>
<keyword evidence="2" id="KW-1133">Transmembrane helix</keyword>
<dbReference type="InterPro" id="IPR051203">
    <property type="entry name" value="Polysaccharide_Synthase-Rel"/>
</dbReference>
<dbReference type="InterPro" id="IPR029063">
    <property type="entry name" value="SAM-dependent_MTases_sf"/>
</dbReference>
<dbReference type="PANTHER" id="PTHR43318">
    <property type="entry name" value="UDP-N-ACETYLGLUCOSAMINE 4,6-DEHYDRATASE"/>
    <property type="match status" value="1"/>
</dbReference>
<dbReference type="Gene3D" id="3.40.50.720">
    <property type="entry name" value="NAD(P)-binding Rossmann-like Domain"/>
    <property type="match status" value="2"/>
</dbReference>
<dbReference type="PANTHER" id="PTHR43318:SF1">
    <property type="entry name" value="POLYSACCHARIDE BIOSYNTHESIS PROTEIN EPSC-RELATED"/>
    <property type="match status" value="1"/>
</dbReference>
<dbReference type="CDD" id="cd05237">
    <property type="entry name" value="UDP_invert_4-6DH_SDR_e"/>
    <property type="match status" value="1"/>
</dbReference>
<dbReference type="InterPro" id="IPR003869">
    <property type="entry name" value="Polysac_CapD-like"/>
</dbReference>
<dbReference type="AlphaFoldDB" id="G8LX33"/>
<feature type="transmembrane region" description="Helical" evidence="2">
    <location>
        <begin position="103"/>
        <end position="121"/>
    </location>
</feature>
<organism evidence="4 5">
    <name type="scientific">Acetivibrio clariflavus (strain DSM 19732 / NBRC 101661 / EBR45)</name>
    <name type="common">Clostridium clariflavum</name>
    <dbReference type="NCBI Taxonomy" id="720554"/>
    <lineage>
        <taxon>Bacteria</taxon>
        <taxon>Bacillati</taxon>
        <taxon>Bacillota</taxon>
        <taxon>Clostridia</taxon>
        <taxon>Eubacteriales</taxon>
        <taxon>Oscillospiraceae</taxon>
        <taxon>Acetivibrio</taxon>
    </lineage>
</organism>
<dbReference type="RefSeq" id="WP_014254303.1">
    <property type="nucleotide sequence ID" value="NC_016627.1"/>
</dbReference>